<dbReference type="EMBL" id="LQPJ01000124">
    <property type="protein sequence ID" value="ORW20473.1"/>
    <property type="molecule type" value="Genomic_DNA"/>
</dbReference>
<dbReference type="OrthoDB" id="9797538at2"/>
<dbReference type="InterPro" id="IPR020904">
    <property type="entry name" value="Sc_DH/Rdtase_CS"/>
</dbReference>
<sequence>MAIPSPRSGAAALITGASSGIGAELARGLIARGHDAILVARRRDRLTAYARELSAGGRRRIEVIAADVSDPDGRAGLLADLAQSGLEIDVLLACAGFGMGGPFIDADPGRIQELIRTNVEGTFLLTRALAPAMVARGEGAILLVSSMAGNQPMPNFGAYAATKAAVTSLAEALHWELGRHGVTVTGLCPGGVRTEFSEVAGMLGTESRTPSALMAEPAEIAEAGLRALAQSKRVVIPRRSVRAFAWVGSHAPRRMWLPLVGRMMGDGN</sequence>
<dbReference type="PRINTS" id="PR00081">
    <property type="entry name" value="GDHRDH"/>
</dbReference>
<comment type="caution">
    <text evidence="4">The sequence shown here is derived from an EMBL/GenBank/DDBJ whole genome shotgun (WGS) entry which is preliminary data.</text>
</comment>
<protein>
    <submittedName>
        <fullName evidence="4">Short-chain dehydrogenase</fullName>
    </submittedName>
</protein>
<accession>A0A1X1ZAN9</accession>
<organism evidence="4 5">
    <name type="scientific">Mycobacterium palustre</name>
    <dbReference type="NCBI Taxonomy" id="153971"/>
    <lineage>
        <taxon>Bacteria</taxon>
        <taxon>Bacillati</taxon>
        <taxon>Actinomycetota</taxon>
        <taxon>Actinomycetes</taxon>
        <taxon>Mycobacteriales</taxon>
        <taxon>Mycobacteriaceae</taxon>
        <taxon>Mycobacterium</taxon>
        <taxon>Mycobacterium simiae complex</taxon>
    </lineage>
</organism>
<dbReference type="PIRSF" id="PIRSF000126">
    <property type="entry name" value="11-beta-HSD1"/>
    <property type="match status" value="1"/>
</dbReference>
<dbReference type="PROSITE" id="PS00061">
    <property type="entry name" value="ADH_SHORT"/>
    <property type="match status" value="1"/>
</dbReference>
<dbReference type="AlphaFoldDB" id="A0A1X1ZAN9"/>
<dbReference type="PANTHER" id="PTHR44196:SF2">
    <property type="entry name" value="SHORT-CHAIN DEHYDROGENASE-RELATED"/>
    <property type="match status" value="1"/>
</dbReference>
<name>A0A1X1ZAN9_9MYCO</name>
<dbReference type="GO" id="GO:0016491">
    <property type="term" value="F:oxidoreductase activity"/>
    <property type="evidence" value="ECO:0007669"/>
    <property type="project" value="UniProtKB-KW"/>
</dbReference>
<feature type="domain" description="Ketoreductase" evidence="3">
    <location>
        <begin position="10"/>
        <end position="190"/>
    </location>
</feature>
<dbReference type="SMART" id="SM00822">
    <property type="entry name" value="PKS_KR"/>
    <property type="match status" value="1"/>
</dbReference>
<dbReference type="STRING" id="153971.AWC19_15375"/>
<dbReference type="Gene3D" id="3.40.50.720">
    <property type="entry name" value="NAD(P)-binding Rossmann-like Domain"/>
    <property type="match status" value="1"/>
</dbReference>
<dbReference type="Proteomes" id="UP000193529">
    <property type="component" value="Unassembled WGS sequence"/>
</dbReference>
<evidence type="ECO:0000313" key="5">
    <source>
        <dbReference type="Proteomes" id="UP000193529"/>
    </source>
</evidence>
<dbReference type="InterPro" id="IPR002347">
    <property type="entry name" value="SDR_fam"/>
</dbReference>
<evidence type="ECO:0000256" key="1">
    <source>
        <dbReference type="ARBA" id="ARBA00006484"/>
    </source>
</evidence>
<keyword evidence="5" id="KW-1185">Reference proteome</keyword>
<dbReference type="InterPro" id="IPR057326">
    <property type="entry name" value="KR_dom"/>
</dbReference>
<dbReference type="RefSeq" id="WP_014711245.1">
    <property type="nucleotide sequence ID" value="NZ_LQPJ01000124.1"/>
</dbReference>
<dbReference type="SUPFAM" id="SSF51735">
    <property type="entry name" value="NAD(P)-binding Rossmann-fold domains"/>
    <property type="match status" value="1"/>
</dbReference>
<evidence type="ECO:0000313" key="4">
    <source>
        <dbReference type="EMBL" id="ORW20473.1"/>
    </source>
</evidence>
<dbReference type="GO" id="GO:0016020">
    <property type="term" value="C:membrane"/>
    <property type="evidence" value="ECO:0007669"/>
    <property type="project" value="TreeGrafter"/>
</dbReference>
<dbReference type="InterPro" id="IPR036291">
    <property type="entry name" value="NAD(P)-bd_dom_sf"/>
</dbReference>
<evidence type="ECO:0000259" key="3">
    <source>
        <dbReference type="SMART" id="SM00822"/>
    </source>
</evidence>
<proteinExistence type="inferred from homology"/>
<reference evidence="4 5" key="1">
    <citation type="submission" date="2016-01" db="EMBL/GenBank/DDBJ databases">
        <title>The new phylogeny of the genus Mycobacterium.</title>
        <authorList>
            <person name="Tarcisio F."/>
            <person name="Conor M."/>
            <person name="Antonella G."/>
            <person name="Elisabetta G."/>
            <person name="Giulia F.S."/>
            <person name="Sara T."/>
            <person name="Anna F."/>
            <person name="Clotilde B."/>
            <person name="Roberto B."/>
            <person name="Veronica D.S."/>
            <person name="Fabio R."/>
            <person name="Monica P."/>
            <person name="Olivier J."/>
            <person name="Enrico T."/>
            <person name="Nicola S."/>
        </authorList>
    </citation>
    <scope>NUCLEOTIDE SEQUENCE [LARGE SCALE GENOMIC DNA]</scope>
    <source>
        <strain evidence="4 5">DSM 44572</strain>
    </source>
</reference>
<gene>
    <name evidence="4" type="ORF">AWC19_15375</name>
</gene>
<comment type="similarity">
    <text evidence="1">Belongs to the short-chain dehydrogenases/reductases (SDR) family.</text>
</comment>
<dbReference type="Pfam" id="PF00106">
    <property type="entry name" value="adh_short"/>
    <property type="match status" value="1"/>
</dbReference>
<dbReference type="CDD" id="cd05233">
    <property type="entry name" value="SDR_c"/>
    <property type="match status" value="1"/>
</dbReference>
<evidence type="ECO:0000256" key="2">
    <source>
        <dbReference type="ARBA" id="ARBA00023002"/>
    </source>
</evidence>
<dbReference type="PANTHER" id="PTHR44196">
    <property type="entry name" value="DEHYDROGENASE/REDUCTASE SDR FAMILY MEMBER 7B"/>
    <property type="match status" value="1"/>
</dbReference>
<keyword evidence="2" id="KW-0560">Oxidoreductase</keyword>